<proteinExistence type="predicted"/>
<evidence type="ECO:0000313" key="4">
    <source>
        <dbReference type="Proteomes" id="UP000218811"/>
    </source>
</evidence>
<keyword evidence="1" id="KW-0808">Transferase</keyword>
<keyword evidence="2" id="KW-0472">Membrane</keyword>
<sequence>MVEPTARIRPFQPTDEKLVRFIIGKSCMEPLAVANKKVYTHPLALALWVALSCVVIQAVGWWPDPDFGMLRYLSPLPIFAAMAVSLMFLCDWLNRPTFEEQTQDVLRRPDLIDIPSYYSRSASSGFWLLEYGDKFVGLIAVDASLDSTSDKGVASSMLSSADVRQRAGIRQRKLALAKGTSSVATIRHFYVEELYRQAGMQHDLLAHAVKHAFSYDENVQGIRASSSPLEPHVEEALRNVGFRVEQKAQKRGVMRWQSSVWILDRAGWKK</sequence>
<name>A0A2H3JU64_WOLCO</name>
<dbReference type="OrthoDB" id="2564232at2759"/>
<dbReference type="InterPro" id="IPR050769">
    <property type="entry name" value="NAT_camello-type"/>
</dbReference>
<dbReference type="InterPro" id="IPR016181">
    <property type="entry name" value="Acyl_CoA_acyltransferase"/>
</dbReference>
<keyword evidence="2" id="KW-0812">Transmembrane</keyword>
<keyword evidence="4" id="KW-1185">Reference proteome</keyword>
<organism evidence="3 4">
    <name type="scientific">Wolfiporia cocos (strain MD-104)</name>
    <name type="common">Brown rot fungus</name>
    <dbReference type="NCBI Taxonomy" id="742152"/>
    <lineage>
        <taxon>Eukaryota</taxon>
        <taxon>Fungi</taxon>
        <taxon>Dikarya</taxon>
        <taxon>Basidiomycota</taxon>
        <taxon>Agaricomycotina</taxon>
        <taxon>Agaricomycetes</taxon>
        <taxon>Polyporales</taxon>
        <taxon>Phaeolaceae</taxon>
        <taxon>Wolfiporia</taxon>
    </lineage>
</organism>
<evidence type="ECO:0000256" key="2">
    <source>
        <dbReference type="SAM" id="Phobius"/>
    </source>
</evidence>
<dbReference type="GO" id="GO:0008080">
    <property type="term" value="F:N-acetyltransferase activity"/>
    <property type="evidence" value="ECO:0007669"/>
    <property type="project" value="InterPro"/>
</dbReference>
<dbReference type="AlphaFoldDB" id="A0A2H3JU64"/>
<evidence type="ECO:0008006" key="5">
    <source>
        <dbReference type="Google" id="ProtNLM"/>
    </source>
</evidence>
<dbReference type="EMBL" id="KB468031">
    <property type="protein sequence ID" value="PCH39667.1"/>
    <property type="molecule type" value="Genomic_DNA"/>
</dbReference>
<feature type="transmembrane region" description="Helical" evidence="2">
    <location>
        <begin position="74"/>
        <end position="93"/>
    </location>
</feature>
<protein>
    <recommendedName>
        <fullName evidence="5">N-acetyltransferase domain-containing protein</fullName>
    </recommendedName>
</protein>
<feature type="transmembrane region" description="Helical" evidence="2">
    <location>
        <begin position="43"/>
        <end position="62"/>
    </location>
</feature>
<dbReference type="SUPFAM" id="SSF55729">
    <property type="entry name" value="Acyl-CoA N-acyltransferases (Nat)"/>
    <property type="match status" value="1"/>
</dbReference>
<accession>A0A2H3JU64</accession>
<evidence type="ECO:0000256" key="1">
    <source>
        <dbReference type="ARBA" id="ARBA00022679"/>
    </source>
</evidence>
<gene>
    <name evidence="3" type="ORF">WOLCODRAFT_141356</name>
</gene>
<dbReference type="PANTHER" id="PTHR13947">
    <property type="entry name" value="GNAT FAMILY N-ACETYLTRANSFERASE"/>
    <property type="match status" value="1"/>
</dbReference>
<dbReference type="PANTHER" id="PTHR13947:SF37">
    <property type="entry name" value="LD18367P"/>
    <property type="match status" value="1"/>
</dbReference>
<dbReference type="Proteomes" id="UP000218811">
    <property type="component" value="Unassembled WGS sequence"/>
</dbReference>
<reference evidence="3 4" key="1">
    <citation type="journal article" date="2012" name="Science">
        <title>The Paleozoic origin of enzymatic lignin decomposition reconstructed from 31 fungal genomes.</title>
        <authorList>
            <person name="Floudas D."/>
            <person name="Binder M."/>
            <person name="Riley R."/>
            <person name="Barry K."/>
            <person name="Blanchette R.A."/>
            <person name="Henrissat B."/>
            <person name="Martinez A.T."/>
            <person name="Otillar R."/>
            <person name="Spatafora J.W."/>
            <person name="Yadav J.S."/>
            <person name="Aerts A."/>
            <person name="Benoit I."/>
            <person name="Boyd A."/>
            <person name="Carlson A."/>
            <person name="Copeland A."/>
            <person name="Coutinho P.M."/>
            <person name="de Vries R.P."/>
            <person name="Ferreira P."/>
            <person name="Findley K."/>
            <person name="Foster B."/>
            <person name="Gaskell J."/>
            <person name="Glotzer D."/>
            <person name="Gorecki P."/>
            <person name="Heitman J."/>
            <person name="Hesse C."/>
            <person name="Hori C."/>
            <person name="Igarashi K."/>
            <person name="Jurgens J.A."/>
            <person name="Kallen N."/>
            <person name="Kersten P."/>
            <person name="Kohler A."/>
            <person name="Kuees U."/>
            <person name="Kumar T.K.A."/>
            <person name="Kuo A."/>
            <person name="LaButti K."/>
            <person name="Larrondo L.F."/>
            <person name="Lindquist E."/>
            <person name="Ling A."/>
            <person name="Lombard V."/>
            <person name="Lucas S."/>
            <person name="Lundell T."/>
            <person name="Martin R."/>
            <person name="McLaughlin D.J."/>
            <person name="Morgenstern I."/>
            <person name="Morin E."/>
            <person name="Murat C."/>
            <person name="Nagy L.G."/>
            <person name="Nolan M."/>
            <person name="Ohm R.A."/>
            <person name="Patyshakuliyeva A."/>
            <person name="Rokas A."/>
            <person name="Ruiz-Duenas F.J."/>
            <person name="Sabat G."/>
            <person name="Salamov A."/>
            <person name="Samejima M."/>
            <person name="Schmutz J."/>
            <person name="Slot J.C."/>
            <person name="St John F."/>
            <person name="Stenlid J."/>
            <person name="Sun H."/>
            <person name="Sun S."/>
            <person name="Syed K."/>
            <person name="Tsang A."/>
            <person name="Wiebenga A."/>
            <person name="Young D."/>
            <person name="Pisabarro A."/>
            <person name="Eastwood D.C."/>
            <person name="Martin F."/>
            <person name="Cullen D."/>
            <person name="Grigoriev I.V."/>
            <person name="Hibbett D.S."/>
        </authorList>
    </citation>
    <scope>NUCLEOTIDE SEQUENCE [LARGE SCALE GENOMIC DNA]</scope>
    <source>
        <strain evidence="3 4">MD-104</strain>
    </source>
</reference>
<dbReference type="OMA" id="IQYMQWW"/>
<dbReference type="Gene3D" id="3.40.630.30">
    <property type="match status" value="1"/>
</dbReference>
<evidence type="ECO:0000313" key="3">
    <source>
        <dbReference type="EMBL" id="PCH39667.1"/>
    </source>
</evidence>
<keyword evidence="2" id="KW-1133">Transmembrane helix</keyword>